<organism evidence="4">
    <name type="scientific">marine metagenome</name>
    <dbReference type="NCBI Taxonomy" id="408172"/>
    <lineage>
        <taxon>unclassified sequences</taxon>
        <taxon>metagenomes</taxon>
        <taxon>ecological metagenomes</taxon>
    </lineage>
</organism>
<evidence type="ECO:0000259" key="3">
    <source>
        <dbReference type="Pfam" id="PF13240"/>
    </source>
</evidence>
<proteinExistence type="predicted"/>
<feature type="compositionally biased region" description="Polar residues" evidence="1">
    <location>
        <begin position="66"/>
        <end position="80"/>
    </location>
</feature>
<feature type="transmembrane region" description="Helical" evidence="2">
    <location>
        <begin position="90"/>
        <end position="110"/>
    </location>
</feature>
<name>A0A381XAV5_9ZZZZ</name>
<evidence type="ECO:0000256" key="1">
    <source>
        <dbReference type="SAM" id="MobiDB-lite"/>
    </source>
</evidence>
<accession>A0A381XAV5</accession>
<evidence type="ECO:0000313" key="4">
    <source>
        <dbReference type="EMBL" id="SVA61828.1"/>
    </source>
</evidence>
<reference evidence="4" key="1">
    <citation type="submission" date="2018-05" db="EMBL/GenBank/DDBJ databases">
        <authorList>
            <person name="Lanie J.A."/>
            <person name="Ng W.-L."/>
            <person name="Kazmierczak K.M."/>
            <person name="Andrzejewski T.M."/>
            <person name="Davidsen T.M."/>
            <person name="Wayne K.J."/>
            <person name="Tettelin H."/>
            <person name="Glass J.I."/>
            <person name="Rusch D."/>
            <person name="Podicherti R."/>
            <person name="Tsui H.-C.T."/>
            <person name="Winkler M.E."/>
        </authorList>
    </citation>
    <scope>NUCLEOTIDE SEQUENCE</scope>
</reference>
<dbReference type="Pfam" id="PF13240">
    <property type="entry name" value="Zn_Ribbon_1"/>
    <property type="match status" value="1"/>
</dbReference>
<feature type="transmembrane region" description="Helical" evidence="2">
    <location>
        <begin position="130"/>
        <end position="148"/>
    </location>
</feature>
<dbReference type="EMBL" id="UINC01014505">
    <property type="protein sequence ID" value="SVA61828.1"/>
    <property type="molecule type" value="Genomic_DNA"/>
</dbReference>
<keyword evidence="2" id="KW-0472">Membrane</keyword>
<feature type="transmembrane region" description="Helical" evidence="2">
    <location>
        <begin position="160"/>
        <end position="181"/>
    </location>
</feature>
<keyword evidence="2" id="KW-0812">Transmembrane</keyword>
<evidence type="ECO:0000256" key="2">
    <source>
        <dbReference type="SAM" id="Phobius"/>
    </source>
</evidence>
<dbReference type="InterPro" id="IPR026870">
    <property type="entry name" value="Zinc_ribbon_dom"/>
</dbReference>
<sequence length="235" mass="24365">VATVFASVLPEPVQASAWKTYFVVLPVSEEHRFCGQCGDEVSPEDRFCRSCGHEVGGLPPTKPDVGNQQTPDQGRNAQQAKSSVGKRSSALIASAVAGGALVFSGVLPWATATAVFVGTIHRSGFESAQGDAVTVAVLGALGALLSMISRARRQGRGIPIFIAVLGCLVTTVGIYDVSSVSDWSRKLSAEEGFVVSANVGAGLWMVVLFGIVMVLGGFISATSSAQGGTRRKPPE</sequence>
<feature type="region of interest" description="Disordered" evidence="1">
    <location>
        <begin position="58"/>
        <end position="80"/>
    </location>
</feature>
<gene>
    <name evidence="4" type="ORF">METZ01_LOCUS114682</name>
</gene>
<feature type="domain" description="Zinc-ribbon" evidence="3">
    <location>
        <begin position="33"/>
        <end position="55"/>
    </location>
</feature>
<feature type="transmembrane region" description="Helical" evidence="2">
    <location>
        <begin position="201"/>
        <end position="222"/>
    </location>
</feature>
<keyword evidence="2" id="KW-1133">Transmembrane helix</keyword>
<protein>
    <recommendedName>
        <fullName evidence="3">Zinc-ribbon domain-containing protein</fullName>
    </recommendedName>
</protein>
<feature type="non-terminal residue" evidence="4">
    <location>
        <position position="1"/>
    </location>
</feature>
<dbReference type="AlphaFoldDB" id="A0A381XAV5"/>